<comment type="subcellular location">
    <subcellularLocation>
        <location evidence="1">Membrane</location>
        <topology evidence="1">Multi-pass membrane protein</topology>
    </subcellularLocation>
</comment>
<organism evidence="11 12">
    <name type="scientific">Aspergillus wentii DTO 134E9</name>
    <dbReference type="NCBI Taxonomy" id="1073089"/>
    <lineage>
        <taxon>Eukaryota</taxon>
        <taxon>Fungi</taxon>
        <taxon>Dikarya</taxon>
        <taxon>Ascomycota</taxon>
        <taxon>Pezizomycotina</taxon>
        <taxon>Eurotiomycetes</taxon>
        <taxon>Eurotiomycetidae</taxon>
        <taxon>Eurotiales</taxon>
        <taxon>Aspergillaceae</taxon>
        <taxon>Aspergillus</taxon>
        <taxon>Aspergillus subgen. Cremei</taxon>
    </lineage>
</organism>
<dbReference type="Proteomes" id="UP000184383">
    <property type="component" value="Unassembled WGS sequence"/>
</dbReference>
<evidence type="ECO:0000256" key="6">
    <source>
        <dbReference type="ARBA" id="ARBA00022989"/>
    </source>
</evidence>
<evidence type="ECO:0000256" key="3">
    <source>
        <dbReference type="ARBA" id="ARBA00022679"/>
    </source>
</evidence>
<protein>
    <recommendedName>
        <fullName evidence="10">Elongation of fatty acids protein</fullName>
        <ecNumber evidence="10">2.3.1.-</ecNumber>
    </recommendedName>
</protein>
<evidence type="ECO:0000256" key="4">
    <source>
        <dbReference type="ARBA" id="ARBA00022692"/>
    </source>
</evidence>
<feature type="transmembrane region" description="Helical" evidence="10">
    <location>
        <begin position="97"/>
        <end position="115"/>
    </location>
</feature>
<evidence type="ECO:0000256" key="9">
    <source>
        <dbReference type="ARBA" id="ARBA00023160"/>
    </source>
</evidence>
<dbReference type="Pfam" id="PF01151">
    <property type="entry name" value="ELO"/>
    <property type="match status" value="1"/>
</dbReference>
<dbReference type="GO" id="GO:0019367">
    <property type="term" value="P:fatty acid elongation, saturated fatty acid"/>
    <property type="evidence" value="ECO:0007669"/>
    <property type="project" value="TreeGrafter"/>
</dbReference>
<dbReference type="RefSeq" id="XP_040686329.1">
    <property type="nucleotide sequence ID" value="XM_040828516.1"/>
</dbReference>
<keyword evidence="7 10" id="KW-0443">Lipid metabolism</keyword>
<comment type="catalytic activity">
    <reaction evidence="10">
        <text>an acyl-CoA + malonyl-CoA + H(+) = a 3-oxoacyl-CoA + CO2 + CoA</text>
        <dbReference type="Rhea" id="RHEA:50252"/>
        <dbReference type="ChEBI" id="CHEBI:15378"/>
        <dbReference type="ChEBI" id="CHEBI:16526"/>
        <dbReference type="ChEBI" id="CHEBI:57287"/>
        <dbReference type="ChEBI" id="CHEBI:57384"/>
        <dbReference type="ChEBI" id="CHEBI:58342"/>
        <dbReference type="ChEBI" id="CHEBI:90726"/>
    </reaction>
    <physiologicalReaction direction="left-to-right" evidence="10">
        <dbReference type="Rhea" id="RHEA:50253"/>
    </physiologicalReaction>
</comment>
<keyword evidence="2 10" id="KW-0444">Lipid biosynthesis</keyword>
<evidence type="ECO:0000256" key="5">
    <source>
        <dbReference type="ARBA" id="ARBA00022832"/>
    </source>
</evidence>
<dbReference type="PANTHER" id="PTHR11157:SF169">
    <property type="entry name" value="ELONGATION OF FATTY ACIDS PROTEIN"/>
    <property type="match status" value="1"/>
</dbReference>
<evidence type="ECO:0000256" key="10">
    <source>
        <dbReference type="RuleBase" id="RU361115"/>
    </source>
</evidence>
<dbReference type="GO" id="GO:0042761">
    <property type="term" value="P:very long-chain fatty acid biosynthetic process"/>
    <property type="evidence" value="ECO:0007669"/>
    <property type="project" value="TreeGrafter"/>
</dbReference>
<dbReference type="GO" id="GO:0034626">
    <property type="term" value="P:fatty acid elongation, polyunsaturated fatty acid"/>
    <property type="evidence" value="ECO:0007669"/>
    <property type="project" value="TreeGrafter"/>
</dbReference>
<sequence>MDFITVPSIQFGLPPRELFSFPPSQRKTPIPAYPDSSTRSLLRPFTINPHIFHASLDLKSTLTFIAIYVTAVLSLNQLNASRRYQPWAFSKTSTFRALVILHNALLALFSAWTLFTTCQALKGCWPAGEPNYYAHVAEMLCETDSSALRSESISAKSLWEEGSGYIGWVFYISKFYEVLDTMIILARGKKSSTLQTYHHAGVIICGWATMKYESPASLVGIVLNSAVHTLMYSYFTIHSLGVSVPMSIKRSLTTIQIAQFLTGFVWGYSYLFVKYHVPLDITAQPVDHSNSWESGSYSRMEYNPPSTRGSDSVTRVVATAATPCLSDSGEALTVVLTTVYVLPLLLLFVRFFIESYTKGGIKAKD</sequence>
<dbReference type="AlphaFoldDB" id="A0A1L9RCL2"/>
<comment type="similarity">
    <text evidence="10">Belongs to the ELO family.</text>
</comment>
<dbReference type="GO" id="GO:0005789">
    <property type="term" value="C:endoplasmic reticulum membrane"/>
    <property type="evidence" value="ECO:0007669"/>
    <property type="project" value="TreeGrafter"/>
</dbReference>
<feature type="transmembrane region" description="Helical" evidence="10">
    <location>
        <begin position="58"/>
        <end position="76"/>
    </location>
</feature>
<dbReference type="EMBL" id="KV878214">
    <property type="protein sequence ID" value="OJJ32652.1"/>
    <property type="molecule type" value="Genomic_DNA"/>
</dbReference>
<keyword evidence="12" id="KW-1185">Reference proteome</keyword>
<accession>A0A1L9RCL2</accession>
<evidence type="ECO:0000313" key="11">
    <source>
        <dbReference type="EMBL" id="OJJ32652.1"/>
    </source>
</evidence>
<keyword evidence="6 10" id="KW-1133">Transmembrane helix</keyword>
<evidence type="ECO:0000256" key="2">
    <source>
        <dbReference type="ARBA" id="ARBA00022516"/>
    </source>
</evidence>
<feature type="transmembrane region" description="Helical" evidence="10">
    <location>
        <begin position="331"/>
        <end position="353"/>
    </location>
</feature>
<comment type="caution">
    <text evidence="10">Lacks conserved residue(s) required for the propagation of feature annotation.</text>
</comment>
<dbReference type="VEuPathDB" id="FungiDB:ASPWEDRAFT_114706"/>
<dbReference type="PANTHER" id="PTHR11157">
    <property type="entry name" value="FATTY ACID ACYL TRANSFERASE-RELATED"/>
    <property type="match status" value="1"/>
</dbReference>
<proteinExistence type="inferred from homology"/>
<dbReference type="GO" id="GO:0030148">
    <property type="term" value="P:sphingolipid biosynthetic process"/>
    <property type="evidence" value="ECO:0007669"/>
    <property type="project" value="TreeGrafter"/>
</dbReference>
<keyword evidence="5 10" id="KW-0276">Fatty acid metabolism</keyword>
<evidence type="ECO:0000256" key="7">
    <source>
        <dbReference type="ARBA" id="ARBA00023098"/>
    </source>
</evidence>
<dbReference type="OrthoDB" id="10259681at2759"/>
<evidence type="ECO:0000313" key="12">
    <source>
        <dbReference type="Proteomes" id="UP000184383"/>
    </source>
</evidence>
<dbReference type="GO" id="GO:0009922">
    <property type="term" value="F:fatty acid elongase activity"/>
    <property type="evidence" value="ECO:0007669"/>
    <property type="project" value="InterPro"/>
</dbReference>
<reference evidence="12" key="1">
    <citation type="journal article" date="2017" name="Genome Biol.">
        <title>Comparative genomics reveals high biological diversity and specific adaptations in the industrially and medically important fungal genus Aspergillus.</title>
        <authorList>
            <person name="de Vries R.P."/>
            <person name="Riley R."/>
            <person name="Wiebenga A."/>
            <person name="Aguilar-Osorio G."/>
            <person name="Amillis S."/>
            <person name="Uchima C.A."/>
            <person name="Anderluh G."/>
            <person name="Asadollahi M."/>
            <person name="Askin M."/>
            <person name="Barry K."/>
            <person name="Battaglia E."/>
            <person name="Bayram O."/>
            <person name="Benocci T."/>
            <person name="Braus-Stromeyer S.A."/>
            <person name="Caldana C."/>
            <person name="Canovas D."/>
            <person name="Cerqueira G.C."/>
            <person name="Chen F."/>
            <person name="Chen W."/>
            <person name="Choi C."/>
            <person name="Clum A."/>
            <person name="Dos Santos R.A."/>
            <person name="Damasio A.R."/>
            <person name="Diallinas G."/>
            <person name="Emri T."/>
            <person name="Fekete E."/>
            <person name="Flipphi M."/>
            <person name="Freyberg S."/>
            <person name="Gallo A."/>
            <person name="Gournas C."/>
            <person name="Habgood R."/>
            <person name="Hainaut M."/>
            <person name="Harispe M.L."/>
            <person name="Henrissat B."/>
            <person name="Hilden K.S."/>
            <person name="Hope R."/>
            <person name="Hossain A."/>
            <person name="Karabika E."/>
            <person name="Karaffa L."/>
            <person name="Karanyi Z."/>
            <person name="Krasevec N."/>
            <person name="Kuo A."/>
            <person name="Kusch H."/>
            <person name="LaButti K."/>
            <person name="Lagendijk E.L."/>
            <person name="Lapidus A."/>
            <person name="Levasseur A."/>
            <person name="Lindquist E."/>
            <person name="Lipzen A."/>
            <person name="Logrieco A.F."/>
            <person name="MacCabe A."/>
            <person name="Maekelae M.R."/>
            <person name="Malavazi I."/>
            <person name="Melin P."/>
            <person name="Meyer V."/>
            <person name="Mielnichuk N."/>
            <person name="Miskei M."/>
            <person name="Molnar A.P."/>
            <person name="Mule G."/>
            <person name="Ngan C.Y."/>
            <person name="Orejas M."/>
            <person name="Orosz E."/>
            <person name="Ouedraogo J.P."/>
            <person name="Overkamp K.M."/>
            <person name="Park H.-S."/>
            <person name="Perrone G."/>
            <person name="Piumi F."/>
            <person name="Punt P.J."/>
            <person name="Ram A.F."/>
            <person name="Ramon A."/>
            <person name="Rauscher S."/>
            <person name="Record E."/>
            <person name="Riano-Pachon D.M."/>
            <person name="Robert V."/>
            <person name="Roehrig J."/>
            <person name="Ruller R."/>
            <person name="Salamov A."/>
            <person name="Salih N.S."/>
            <person name="Samson R.A."/>
            <person name="Sandor E."/>
            <person name="Sanguinetti M."/>
            <person name="Schuetze T."/>
            <person name="Sepcic K."/>
            <person name="Shelest E."/>
            <person name="Sherlock G."/>
            <person name="Sophianopoulou V."/>
            <person name="Squina F.M."/>
            <person name="Sun H."/>
            <person name="Susca A."/>
            <person name="Todd R.B."/>
            <person name="Tsang A."/>
            <person name="Unkles S.E."/>
            <person name="van de Wiele N."/>
            <person name="van Rossen-Uffink D."/>
            <person name="Oliveira J.V."/>
            <person name="Vesth T.C."/>
            <person name="Visser J."/>
            <person name="Yu J.-H."/>
            <person name="Zhou M."/>
            <person name="Andersen M.R."/>
            <person name="Archer D.B."/>
            <person name="Baker S.E."/>
            <person name="Benoit I."/>
            <person name="Brakhage A.A."/>
            <person name="Braus G.H."/>
            <person name="Fischer R."/>
            <person name="Frisvad J.C."/>
            <person name="Goldman G.H."/>
            <person name="Houbraken J."/>
            <person name="Oakley B."/>
            <person name="Pocsi I."/>
            <person name="Scazzocchio C."/>
            <person name="Seiboth B."/>
            <person name="vanKuyk P.A."/>
            <person name="Wortman J."/>
            <person name="Dyer P.S."/>
            <person name="Grigoriev I.V."/>
        </authorList>
    </citation>
    <scope>NUCLEOTIDE SEQUENCE [LARGE SCALE GENOMIC DNA]</scope>
    <source>
        <strain evidence="12">DTO 134E9</strain>
    </source>
</reference>
<dbReference type="GO" id="GO:0034625">
    <property type="term" value="P:fatty acid elongation, monounsaturated fatty acid"/>
    <property type="evidence" value="ECO:0007669"/>
    <property type="project" value="TreeGrafter"/>
</dbReference>
<dbReference type="EC" id="2.3.1.-" evidence="10"/>
<keyword evidence="3 10" id="KW-0808">Transferase</keyword>
<keyword evidence="8 10" id="KW-0472">Membrane</keyword>
<dbReference type="STRING" id="1073089.A0A1L9RCL2"/>
<dbReference type="InterPro" id="IPR002076">
    <property type="entry name" value="ELO_fam"/>
</dbReference>
<evidence type="ECO:0000256" key="1">
    <source>
        <dbReference type="ARBA" id="ARBA00004141"/>
    </source>
</evidence>
<keyword evidence="9 10" id="KW-0275">Fatty acid biosynthesis</keyword>
<dbReference type="GeneID" id="63744364"/>
<name>A0A1L9RCL2_ASPWE</name>
<keyword evidence="4 10" id="KW-0812">Transmembrane</keyword>
<evidence type="ECO:0000256" key="8">
    <source>
        <dbReference type="ARBA" id="ARBA00023136"/>
    </source>
</evidence>
<gene>
    <name evidence="11" type="ORF">ASPWEDRAFT_114706</name>
</gene>